<dbReference type="AlphaFoldDB" id="A0A1V6NFH6"/>
<dbReference type="Proteomes" id="UP000191408">
    <property type="component" value="Unassembled WGS sequence"/>
</dbReference>
<name>A0A1V6NFH6_PENPO</name>
<comment type="caution">
    <text evidence="1">The sequence shown here is derived from an EMBL/GenBank/DDBJ whole genome shotgun (WGS) entry which is preliminary data.</text>
</comment>
<evidence type="ECO:0000313" key="2">
    <source>
        <dbReference type="Proteomes" id="UP000191408"/>
    </source>
</evidence>
<organism evidence="1 2">
    <name type="scientific">Penicillium polonicum</name>
    <dbReference type="NCBI Taxonomy" id="60169"/>
    <lineage>
        <taxon>Eukaryota</taxon>
        <taxon>Fungi</taxon>
        <taxon>Dikarya</taxon>
        <taxon>Ascomycota</taxon>
        <taxon>Pezizomycotina</taxon>
        <taxon>Eurotiomycetes</taxon>
        <taxon>Eurotiomycetidae</taxon>
        <taxon>Eurotiales</taxon>
        <taxon>Aspergillaceae</taxon>
        <taxon>Penicillium</taxon>
    </lineage>
</organism>
<protein>
    <submittedName>
        <fullName evidence="1">Uncharacterized protein</fullName>
    </submittedName>
</protein>
<gene>
    <name evidence="1" type="ORF">PENPOL_c009G06448</name>
</gene>
<keyword evidence="2" id="KW-1185">Reference proteome</keyword>
<accession>A0A1V6NFH6</accession>
<proteinExistence type="predicted"/>
<sequence length="123" mass="14391">MTENGPSKRHDISCWELERAKGCLSWSSSLTKTRNERLCNPFSVQNLREAYVLFRRAYLLNHHILSQIQVEVINGDHFYVPTLFPIHSTAELAIAFHHLKDDIVRLLEETLRTKWQPAPQPIR</sequence>
<dbReference type="EMBL" id="MDYM01000009">
    <property type="protein sequence ID" value="OQD63494.1"/>
    <property type="molecule type" value="Genomic_DNA"/>
</dbReference>
<reference evidence="2" key="1">
    <citation type="journal article" date="2017" name="Nat. Microbiol.">
        <title>Global analysis of biosynthetic gene clusters reveals vast potential of secondary metabolite production in Penicillium species.</title>
        <authorList>
            <person name="Nielsen J.C."/>
            <person name="Grijseels S."/>
            <person name="Prigent S."/>
            <person name="Ji B."/>
            <person name="Dainat J."/>
            <person name="Nielsen K.F."/>
            <person name="Frisvad J.C."/>
            <person name="Workman M."/>
            <person name="Nielsen J."/>
        </authorList>
    </citation>
    <scope>NUCLEOTIDE SEQUENCE [LARGE SCALE GENOMIC DNA]</scope>
    <source>
        <strain evidence="2">IBT 4502</strain>
    </source>
</reference>
<dbReference type="OrthoDB" id="4368586at2759"/>
<evidence type="ECO:0000313" key="1">
    <source>
        <dbReference type="EMBL" id="OQD63494.1"/>
    </source>
</evidence>